<name>A0AAV2YYL8_9STRA</name>
<dbReference type="Gene3D" id="1.10.510.10">
    <property type="entry name" value="Transferase(Phosphotransferase) domain 1"/>
    <property type="match status" value="1"/>
</dbReference>
<feature type="region of interest" description="Disordered" evidence="8">
    <location>
        <begin position="443"/>
        <end position="503"/>
    </location>
</feature>
<gene>
    <name evidence="10" type="ORF">N0F65_007028</name>
</gene>
<feature type="compositionally biased region" description="Low complexity" evidence="8">
    <location>
        <begin position="398"/>
        <end position="419"/>
    </location>
</feature>
<protein>
    <recommendedName>
        <fullName evidence="9">Protein kinase domain-containing protein</fullName>
    </recommendedName>
</protein>
<evidence type="ECO:0000259" key="9">
    <source>
        <dbReference type="PROSITE" id="PS50011"/>
    </source>
</evidence>
<accession>A0AAV2YYL8</accession>
<evidence type="ECO:0000256" key="5">
    <source>
        <dbReference type="ARBA" id="ARBA00022840"/>
    </source>
</evidence>
<dbReference type="GO" id="GO:0005524">
    <property type="term" value="F:ATP binding"/>
    <property type="evidence" value="ECO:0007669"/>
    <property type="project" value="UniProtKB-UniRule"/>
</dbReference>
<dbReference type="GO" id="GO:0004674">
    <property type="term" value="F:protein serine/threonine kinase activity"/>
    <property type="evidence" value="ECO:0007669"/>
    <property type="project" value="UniProtKB-KW"/>
</dbReference>
<organism evidence="10 11">
    <name type="scientific">Lagenidium giganteum</name>
    <dbReference type="NCBI Taxonomy" id="4803"/>
    <lineage>
        <taxon>Eukaryota</taxon>
        <taxon>Sar</taxon>
        <taxon>Stramenopiles</taxon>
        <taxon>Oomycota</taxon>
        <taxon>Peronosporomycetes</taxon>
        <taxon>Pythiales</taxon>
        <taxon>Pythiaceae</taxon>
    </lineage>
</organism>
<dbReference type="GO" id="GO:0005737">
    <property type="term" value="C:cytoplasm"/>
    <property type="evidence" value="ECO:0007669"/>
    <property type="project" value="TreeGrafter"/>
</dbReference>
<evidence type="ECO:0000313" key="11">
    <source>
        <dbReference type="Proteomes" id="UP001146120"/>
    </source>
</evidence>
<dbReference type="Proteomes" id="UP001146120">
    <property type="component" value="Unassembled WGS sequence"/>
</dbReference>
<evidence type="ECO:0000313" key="10">
    <source>
        <dbReference type="EMBL" id="DAZ98529.1"/>
    </source>
</evidence>
<feature type="coiled-coil region" evidence="7">
    <location>
        <begin position="1069"/>
        <end position="1103"/>
    </location>
</feature>
<keyword evidence="11" id="KW-1185">Reference proteome</keyword>
<evidence type="ECO:0000256" key="3">
    <source>
        <dbReference type="ARBA" id="ARBA00022741"/>
    </source>
</evidence>
<dbReference type="PANTHER" id="PTHR24346">
    <property type="entry name" value="MAP/MICROTUBULE AFFINITY-REGULATING KINASE"/>
    <property type="match status" value="1"/>
</dbReference>
<dbReference type="FunFam" id="1.10.510.10:FF:000571">
    <property type="entry name" value="Maternal embryonic leucine zipper kinase"/>
    <property type="match status" value="1"/>
</dbReference>
<dbReference type="InterPro" id="IPR017441">
    <property type="entry name" value="Protein_kinase_ATP_BS"/>
</dbReference>
<evidence type="ECO:0000256" key="1">
    <source>
        <dbReference type="ARBA" id="ARBA00022527"/>
    </source>
</evidence>
<dbReference type="EMBL" id="DAKRPA010000104">
    <property type="protein sequence ID" value="DAZ98529.1"/>
    <property type="molecule type" value="Genomic_DNA"/>
</dbReference>
<dbReference type="PROSITE" id="PS00107">
    <property type="entry name" value="PROTEIN_KINASE_ATP"/>
    <property type="match status" value="1"/>
</dbReference>
<keyword evidence="2" id="KW-0808">Transferase</keyword>
<evidence type="ECO:0000256" key="2">
    <source>
        <dbReference type="ARBA" id="ARBA00022679"/>
    </source>
</evidence>
<evidence type="ECO:0000256" key="8">
    <source>
        <dbReference type="SAM" id="MobiDB-lite"/>
    </source>
</evidence>
<feature type="compositionally biased region" description="Low complexity" evidence="8">
    <location>
        <begin position="453"/>
        <end position="499"/>
    </location>
</feature>
<dbReference type="PANTHER" id="PTHR24346:SF82">
    <property type="entry name" value="KP78A-RELATED"/>
    <property type="match status" value="1"/>
</dbReference>
<reference evidence="10" key="1">
    <citation type="submission" date="2022-11" db="EMBL/GenBank/DDBJ databases">
        <authorList>
            <person name="Morgan W.R."/>
            <person name="Tartar A."/>
        </authorList>
    </citation>
    <scope>NUCLEOTIDE SEQUENCE</scope>
    <source>
        <strain evidence="10">ARSEF 373</strain>
    </source>
</reference>
<dbReference type="InterPro" id="IPR008271">
    <property type="entry name" value="Ser/Thr_kinase_AS"/>
</dbReference>
<keyword evidence="5 6" id="KW-0067">ATP-binding</keyword>
<feature type="compositionally biased region" description="Low complexity" evidence="8">
    <location>
        <begin position="774"/>
        <end position="786"/>
    </location>
</feature>
<feature type="region of interest" description="Disordered" evidence="8">
    <location>
        <begin position="1533"/>
        <end position="1623"/>
    </location>
</feature>
<feature type="region of interest" description="Disordered" evidence="8">
    <location>
        <begin position="1470"/>
        <end position="1511"/>
    </location>
</feature>
<dbReference type="Pfam" id="PF00069">
    <property type="entry name" value="Pkinase"/>
    <property type="match status" value="1"/>
</dbReference>
<dbReference type="InterPro" id="IPR011009">
    <property type="entry name" value="Kinase-like_dom_sf"/>
</dbReference>
<feature type="compositionally biased region" description="Low complexity" evidence="8">
    <location>
        <begin position="1549"/>
        <end position="1559"/>
    </location>
</feature>
<evidence type="ECO:0000256" key="7">
    <source>
        <dbReference type="SAM" id="Coils"/>
    </source>
</evidence>
<dbReference type="GO" id="GO:0035556">
    <property type="term" value="P:intracellular signal transduction"/>
    <property type="evidence" value="ECO:0007669"/>
    <property type="project" value="TreeGrafter"/>
</dbReference>
<comment type="caution">
    <text evidence="10">The sequence shown here is derived from an EMBL/GenBank/DDBJ whole genome shotgun (WGS) entry which is preliminary data.</text>
</comment>
<keyword evidence="4" id="KW-0418">Kinase</keyword>
<dbReference type="PROSITE" id="PS00108">
    <property type="entry name" value="PROTEIN_KINASE_ST"/>
    <property type="match status" value="1"/>
</dbReference>
<keyword evidence="3 6" id="KW-0547">Nucleotide-binding</keyword>
<feature type="region of interest" description="Disordered" evidence="8">
    <location>
        <begin position="256"/>
        <end position="288"/>
    </location>
</feature>
<sequence>MATGAEGAVKDVLVHACSVYLYQYDTDKGSYTQLTDSVVGCALLSVPPTDAVASCHFKLLFYNAAQKAPVLQTPVDAATRFTPQQDHYVNFYDHAQHNFSMRFKDDAGVRDFLVATAVTKAQSVVQARGSYTQTQQPSVIFADELDAGKPAGGAGLGPGDIAGVAIKLWRGTGPQDPQLTWNPMELWRRPPVEEVSRDDELKRLRVGDDSDGDAVTRVLALGLAGMNKHGKRVVAVVLPATQEWAIAHVELVKVKKSRGGSVSAPSPVETASKGGGHEQEDDDESTRHDNLIKRMASLSRMGSKQSGLIASLSSRKLTTDMSPEKPAQHEAENAMGRPSMAPQAVPLPGLQPARSTTPEPIATPAPVPAPAPAQPTPERRQDSVTARIFAPQPLPTAPTSMPSLNTTTSSSTLTPYKPSSEMESLLKEQSDLDRLRKQLEDSKRELAQDNDTSYNYSSRSSALSMDVRSTAPSSSSSSAFASSSTFTPSFSRPPSSQPSLNNDYGLSTASSLYTSPSSTNRFASATDSLPSFTPTVFPSPSSSSFPQIPPPPTSFGGFNSSRPFSSALVPAPMAGSSTSMEVENGVIRIQRSVTNIESTLQDLQAKMDRLLNLQSSSLKSTNKYSSSAASSYSSLSYGGVAASPSASSTSSSSTLLKNLEKALVQRDQLQETNTRLQDAKDHLEATVEDLQTQHESLQLENKHLLDKLQSAGHLQQEKFRLEMRSLQQQLNHTQEQMLAYQEENMRLRQDLAQNEDVLRKEKAQLQEEARKQLEQMQRQYQSQLQRDSMENTDKLKQEKQALELQVNELMAKMQSMQIEKDTLAGQLRQQQTQQAQLQDEKAKVQSQQDSRVQELQRQLQQFHSELSAQAQESERARSEVQQLRQLMVQKDQEIQVLQENKSKQEYEALSELLKEFMNDIYFHFQDAFEEDAEFTGKEIVTAIRKILKQNTMDILSKLEEFWHQQAQQRHQAQEVLVLAARNGSAQYIDQVEEWLRSSNIPLEVLTDPAECASVLTDRNVVAARSVRECDDFALLFQPQQQRLTSGPSGTSLHGSGGDASELHVLQKKLIKREKKAKALAAELEQLKSQLAESTSIANNLRMEQDQFFHDVTEMKGQYDRLLENHQNLMWEYLPERDPDMSAIPVLAKHLHENARSVGRYEFQSVLGYGQYAVVYATSTPDDGRLAIKAIDKEKLVDLVALHRINSEIATLQDRALHHPNILALREVIHTRKHIYLVTERGGKDMFEYFGAHEDGMSEETIKDIIQRIAEAVQVLHAHSYCHRDLKPENILLAKEHGEDTHTVKLIDFGLCTKIESGQDAMLQDFCGSPGFFAPEILLQERYDGMKADVWSLGCILLEMVLGNATFASLWMNMYEFNTLKDRRKFAELVRRGLSLTREHCQSNKWTYSTKLRQLLLATLCENPQDRPSVRQMLAHSWFVGDGVPTVANTSPVQRSNTHTHHVTMAFHAPENHHGQHHPHQPHQLHQQPHPHLHRQDSHSSQRSPSKMKSVPTALGELHGTSIRLNIVVRPMSADDNGSALPSGHSSNGAPPMTAASAPVSPAPSPPKSSSPSIAIPTGKICLPSLSPDKQPATGPGNSSRGSPERAFVKQRSTSSHHINNERS</sequence>
<dbReference type="SMART" id="SM00220">
    <property type="entry name" value="S_TKc"/>
    <property type="match status" value="1"/>
</dbReference>
<feature type="compositionally biased region" description="Basic and acidic residues" evidence="8">
    <location>
        <begin position="322"/>
        <end position="332"/>
    </location>
</feature>
<evidence type="ECO:0000256" key="6">
    <source>
        <dbReference type="PROSITE-ProRule" id="PRU10141"/>
    </source>
</evidence>
<evidence type="ECO:0000256" key="4">
    <source>
        <dbReference type="ARBA" id="ARBA00022777"/>
    </source>
</evidence>
<feature type="compositionally biased region" description="Pro residues" evidence="8">
    <location>
        <begin position="361"/>
        <end position="375"/>
    </location>
</feature>
<feature type="binding site" evidence="6">
    <location>
        <position position="1188"/>
    </location>
    <ligand>
        <name>ATP</name>
        <dbReference type="ChEBI" id="CHEBI:30616"/>
    </ligand>
</feature>
<keyword evidence="1" id="KW-0723">Serine/threonine-protein kinase</keyword>
<dbReference type="PROSITE" id="PS50011">
    <property type="entry name" value="PROTEIN_KINASE_DOM"/>
    <property type="match status" value="1"/>
</dbReference>
<feature type="region of interest" description="Disordered" evidence="8">
    <location>
        <begin position="773"/>
        <end position="794"/>
    </location>
</feature>
<feature type="region of interest" description="Disordered" evidence="8">
    <location>
        <begin position="313"/>
        <end position="426"/>
    </location>
</feature>
<feature type="domain" description="Protein kinase" evidence="9">
    <location>
        <begin position="1160"/>
        <end position="1438"/>
    </location>
</feature>
<dbReference type="SUPFAM" id="SSF56112">
    <property type="entry name" value="Protein kinase-like (PK-like)"/>
    <property type="match status" value="1"/>
</dbReference>
<dbReference type="InterPro" id="IPR000719">
    <property type="entry name" value="Prot_kinase_dom"/>
</dbReference>
<keyword evidence="7" id="KW-0175">Coiled coil</keyword>
<proteinExistence type="predicted"/>
<reference evidence="10" key="2">
    <citation type="journal article" date="2023" name="Microbiol Resour">
        <title>Decontamination and Annotation of the Draft Genome Sequence of the Oomycete Lagenidium giganteum ARSEF 373.</title>
        <authorList>
            <person name="Morgan W.R."/>
            <person name="Tartar A."/>
        </authorList>
    </citation>
    <scope>NUCLEOTIDE SEQUENCE</scope>
    <source>
        <strain evidence="10">ARSEF 373</strain>
    </source>
</reference>
<feature type="compositionally biased region" description="Basic residues" evidence="8">
    <location>
        <begin position="1474"/>
        <end position="1492"/>
    </location>
</feature>